<proteinExistence type="predicted"/>
<protein>
    <recommendedName>
        <fullName evidence="3">Sulfatase-modifying factor enzyme-like domain-containing protein</fullName>
    </recommendedName>
</protein>
<dbReference type="AlphaFoldDB" id="A0A2U2BGC0"/>
<accession>A0A2U2BGC0</accession>
<sequence length="518" mass="58022">MKFNPLFSAASLLLGFSAVAQAAPWDEKYYNPKPAEGDVVLPMPCEGAMVFRRVAVPVAGPLDDMRVVVGQEAEEWGYIEHKRPEFIAGSFTDSKAGSSRYYLMAKYELNKLQYQAMTEANCPTPKNTLVVPQTDISWMDAVHFSDLYNQWLRENAADKLPKEDGLAGFVRLPTEIEWEYAARGGSALSSAEFRDVRYPMPEGMNEYEWYAGAQSSNGAVQLMGRLKPNPLGLHDMLGNVDEIILESFRLNKLDRQHGQAGGFVVRGGNFLSKPEALRSSARKELAYYGPKGPTQAKTTGMRLALVSIALTSRERVQAIEKSWQALGTEQGTVNPNEPAEESAVQRLGSLASTLEDDKLKAQLKQLEGDLRAANLRQEEMRDQAIRANLELGSFLCTKLKDDVLFVELLHRNYDALCEADTDDKQCASRKLKLDEQEDRVAKLARYYASNLIDASSLYGLNLLEKQVPVERQMMEQNKSLSALKPYLEVHWKNQKDYLKTDAIDINAWKNSCKSVPNS</sequence>
<keyword evidence="2" id="KW-0732">Signal</keyword>
<gene>
    <name evidence="4" type="ORF">DF183_14360</name>
</gene>
<evidence type="ECO:0000256" key="2">
    <source>
        <dbReference type="SAM" id="SignalP"/>
    </source>
</evidence>
<feature type="domain" description="Sulfatase-modifying factor enzyme-like" evidence="3">
    <location>
        <begin position="118"/>
        <end position="304"/>
    </location>
</feature>
<dbReference type="RefSeq" id="WP_109089395.1">
    <property type="nucleotide sequence ID" value="NZ_QEXO01000004.1"/>
</dbReference>
<name>A0A2U2BGC0_ALCFA</name>
<dbReference type="SUPFAM" id="SSF56436">
    <property type="entry name" value="C-type lectin-like"/>
    <property type="match status" value="1"/>
</dbReference>
<dbReference type="Proteomes" id="UP000245216">
    <property type="component" value="Unassembled WGS sequence"/>
</dbReference>
<dbReference type="PANTHER" id="PTHR23150:SF19">
    <property type="entry name" value="FORMYLGLYCINE-GENERATING ENZYME"/>
    <property type="match status" value="1"/>
</dbReference>
<evidence type="ECO:0000259" key="3">
    <source>
        <dbReference type="Pfam" id="PF03781"/>
    </source>
</evidence>
<organism evidence="4 5">
    <name type="scientific">Alcaligenes faecalis</name>
    <dbReference type="NCBI Taxonomy" id="511"/>
    <lineage>
        <taxon>Bacteria</taxon>
        <taxon>Pseudomonadati</taxon>
        <taxon>Pseudomonadota</taxon>
        <taxon>Betaproteobacteria</taxon>
        <taxon>Burkholderiales</taxon>
        <taxon>Alcaligenaceae</taxon>
        <taxon>Alcaligenes</taxon>
    </lineage>
</organism>
<dbReference type="PANTHER" id="PTHR23150">
    <property type="entry name" value="SULFATASE MODIFYING FACTOR 1, 2"/>
    <property type="match status" value="1"/>
</dbReference>
<dbReference type="EMBL" id="QEXO01000004">
    <property type="protein sequence ID" value="PWE13017.1"/>
    <property type="molecule type" value="Genomic_DNA"/>
</dbReference>
<dbReference type="InterPro" id="IPR051043">
    <property type="entry name" value="Sulfatase_Mod_Factor_Kinase"/>
</dbReference>
<evidence type="ECO:0000313" key="4">
    <source>
        <dbReference type="EMBL" id="PWE13017.1"/>
    </source>
</evidence>
<keyword evidence="1" id="KW-0175">Coiled coil</keyword>
<dbReference type="Gene3D" id="3.90.1580.10">
    <property type="entry name" value="paralog of FGE (formylglycine-generating enzyme)"/>
    <property type="match status" value="1"/>
</dbReference>
<dbReference type="InterPro" id="IPR005532">
    <property type="entry name" value="SUMF_dom"/>
</dbReference>
<dbReference type="Pfam" id="PF03781">
    <property type="entry name" value="FGE-sulfatase"/>
    <property type="match status" value="1"/>
</dbReference>
<feature type="chain" id="PRO_5015446473" description="Sulfatase-modifying factor enzyme-like domain-containing protein" evidence="2">
    <location>
        <begin position="23"/>
        <end position="518"/>
    </location>
</feature>
<evidence type="ECO:0000256" key="1">
    <source>
        <dbReference type="SAM" id="Coils"/>
    </source>
</evidence>
<dbReference type="InterPro" id="IPR042095">
    <property type="entry name" value="SUMF_sf"/>
</dbReference>
<reference evidence="4 5" key="2">
    <citation type="submission" date="2018-05" db="EMBL/GenBank/DDBJ databases">
        <authorList>
            <person name="Lanie J.A."/>
            <person name="Ng W.-L."/>
            <person name="Kazmierczak K.M."/>
            <person name="Andrzejewski T.M."/>
            <person name="Davidsen T.M."/>
            <person name="Wayne K.J."/>
            <person name="Tettelin H."/>
            <person name="Glass J.I."/>
            <person name="Rusch D."/>
            <person name="Podicherti R."/>
            <person name="Tsui H.-C.T."/>
            <person name="Winkler M.E."/>
        </authorList>
    </citation>
    <scope>NUCLEOTIDE SEQUENCE [LARGE SCALE GENOMIC DNA]</scope>
    <source>
        <strain evidence="4 5">YBY</strain>
    </source>
</reference>
<dbReference type="InterPro" id="IPR016187">
    <property type="entry name" value="CTDL_fold"/>
</dbReference>
<comment type="caution">
    <text evidence="4">The sequence shown here is derived from an EMBL/GenBank/DDBJ whole genome shotgun (WGS) entry which is preliminary data.</text>
</comment>
<feature type="signal peptide" evidence="2">
    <location>
        <begin position="1"/>
        <end position="22"/>
    </location>
</feature>
<dbReference type="GO" id="GO:0120147">
    <property type="term" value="F:formylglycine-generating oxidase activity"/>
    <property type="evidence" value="ECO:0007669"/>
    <property type="project" value="TreeGrafter"/>
</dbReference>
<dbReference type="STRING" id="511.UZ73_15715"/>
<reference evidence="4 5" key="1">
    <citation type="submission" date="2018-05" db="EMBL/GenBank/DDBJ databases">
        <title>Genome Sequence of an Efficient Indole-Degrading Bacterium, Alcaligenes sp.YBY.</title>
        <authorList>
            <person name="Yang B."/>
        </authorList>
    </citation>
    <scope>NUCLEOTIDE SEQUENCE [LARGE SCALE GENOMIC DNA]</scope>
    <source>
        <strain evidence="4 5">YBY</strain>
    </source>
</reference>
<evidence type="ECO:0000313" key="5">
    <source>
        <dbReference type="Proteomes" id="UP000245216"/>
    </source>
</evidence>
<feature type="coiled-coil region" evidence="1">
    <location>
        <begin position="356"/>
        <end position="383"/>
    </location>
</feature>